<feature type="transmembrane region" description="Helical" evidence="10">
    <location>
        <begin position="294"/>
        <end position="312"/>
    </location>
</feature>
<feature type="transmembrane region" description="Helical" evidence="10">
    <location>
        <begin position="557"/>
        <end position="579"/>
    </location>
</feature>
<keyword evidence="4 10" id="KW-0812">Transmembrane</keyword>
<evidence type="ECO:0000256" key="1">
    <source>
        <dbReference type="ARBA" id="ARBA00004127"/>
    </source>
</evidence>
<keyword evidence="8" id="KW-0406">Ion transport</keyword>
<feature type="transmembrane region" description="Helical" evidence="10">
    <location>
        <begin position="169"/>
        <end position="186"/>
    </location>
</feature>
<dbReference type="AlphaFoldDB" id="A0AAV1QQC2"/>
<dbReference type="GO" id="GO:0016020">
    <property type="term" value="C:membrane"/>
    <property type="evidence" value="ECO:0007669"/>
    <property type="project" value="InterPro"/>
</dbReference>
<evidence type="ECO:0000313" key="12">
    <source>
        <dbReference type="Proteomes" id="UP001314170"/>
    </source>
</evidence>
<name>A0AAV1QQC2_9ROSI</name>
<dbReference type="Pfam" id="PF03030">
    <property type="entry name" value="H_PPase"/>
    <property type="match status" value="1"/>
</dbReference>
<evidence type="ECO:0000256" key="8">
    <source>
        <dbReference type="ARBA" id="ARBA00023065"/>
    </source>
</evidence>
<reference evidence="11 12" key="1">
    <citation type="submission" date="2024-01" db="EMBL/GenBank/DDBJ databases">
        <authorList>
            <person name="Waweru B."/>
        </authorList>
    </citation>
    <scope>NUCLEOTIDE SEQUENCE [LARGE SCALE GENOMIC DNA]</scope>
</reference>
<keyword evidence="6" id="KW-1278">Translocase</keyword>
<dbReference type="PIRSF" id="PIRSF001265">
    <property type="entry name" value="H+-PPase"/>
    <property type="match status" value="1"/>
</dbReference>
<feature type="transmembrane region" description="Helical" evidence="10">
    <location>
        <begin position="764"/>
        <end position="783"/>
    </location>
</feature>
<feature type="transmembrane region" description="Helical" evidence="10">
    <location>
        <begin position="89"/>
        <end position="109"/>
    </location>
</feature>
<keyword evidence="7 10" id="KW-1133">Transmembrane helix</keyword>
<feature type="transmembrane region" description="Helical" evidence="10">
    <location>
        <begin position="440"/>
        <end position="461"/>
    </location>
</feature>
<comment type="subcellular location">
    <subcellularLocation>
        <location evidence="1">Endomembrane system</location>
        <topology evidence="1">Multi-pass membrane protein</topology>
    </subcellularLocation>
</comment>
<dbReference type="NCBIfam" id="NF001953">
    <property type="entry name" value="PRK00733.2-1"/>
    <property type="match status" value="1"/>
</dbReference>
<keyword evidence="9 10" id="KW-0472">Membrane</keyword>
<evidence type="ECO:0000256" key="10">
    <source>
        <dbReference type="SAM" id="Phobius"/>
    </source>
</evidence>
<dbReference type="PANTHER" id="PTHR31998">
    <property type="entry name" value="K(+)-INSENSITIVE PYROPHOSPHATE-ENERGIZED PROTON PUMP"/>
    <property type="match status" value="1"/>
</dbReference>
<organism evidence="11 12">
    <name type="scientific">Dovyalis caffra</name>
    <dbReference type="NCBI Taxonomy" id="77055"/>
    <lineage>
        <taxon>Eukaryota</taxon>
        <taxon>Viridiplantae</taxon>
        <taxon>Streptophyta</taxon>
        <taxon>Embryophyta</taxon>
        <taxon>Tracheophyta</taxon>
        <taxon>Spermatophyta</taxon>
        <taxon>Magnoliopsida</taxon>
        <taxon>eudicotyledons</taxon>
        <taxon>Gunneridae</taxon>
        <taxon>Pentapetalae</taxon>
        <taxon>rosids</taxon>
        <taxon>fabids</taxon>
        <taxon>Malpighiales</taxon>
        <taxon>Salicaceae</taxon>
        <taxon>Flacourtieae</taxon>
        <taxon>Dovyalis</taxon>
    </lineage>
</organism>
<evidence type="ECO:0000256" key="7">
    <source>
        <dbReference type="ARBA" id="ARBA00022989"/>
    </source>
</evidence>
<keyword evidence="5" id="KW-0460">Magnesium</keyword>
<accession>A0AAV1QQC2</accession>
<dbReference type="GO" id="GO:0009678">
    <property type="term" value="F:diphosphate hydrolysis-driven proton transmembrane transporter activity"/>
    <property type="evidence" value="ECO:0007669"/>
    <property type="project" value="UniProtKB-EC"/>
</dbReference>
<evidence type="ECO:0000256" key="4">
    <source>
        <dbReference type="ARBA" id="ARBA00022692"/>
    </source>
</evidence>
<comment type="caution">
    <text evidence="11">The sequence shown here is derived from an EMBL/GenBank/DDBJ whole genome shotgun (WGS) entry which is preliminary data.</text>
</comment>
<feature type="transmembrane region" description="Helical" evidence="10">
    <location>
        <begin position="467"/>
        <end position="489"/>
    </location>
</feature>
<feature type="transmembrane region" description="Helical" evidence="10">
    <location>
        <begin position="528"/>
        <end position="545"/>
    </location>
</feature>
<feature type="transmembrane region" description="Helical" evidence="10">
    <location>
        <begin position="115"/>
        <end position="138"/>
    </location>
</feature>
<dbReference type="GO" id="GO:0004427">
    <property type="term" value="F:inorganic diphosphate phosphatase activity"/>
    <property type="evidence" value="ECO:0007669"/>
    <property type="project" value="InterPro"/>
</dbReference>
<evidence type="ECO:0000313" key="11">
    <source>
        <dbReference type="EMBL" id="CAK7323788.1"/>
    </source>
</evidence>
<feature type="transmembrane region" description="Helical" evidence="10">
    <location>
        <begin position="663"/>
        <end position="686"/>
    </location>
</feature>
<feature type="transmembrane region" description="Helical" evidence="10">
    <location>
        <begin position="624"/>
        <end position="642"/>
    </location>
</feature>
<evidence type="ECO:0000256" key="2">
    <source>
        <dbReference type="ARBA" id="ARBA00013242"/>
    </source>
</evidence>
<evidence type="ECO:0000256" key="9">
    <source>
        <dbReference type="ARBA" id="ARBA00023136"/>
    </source>
</evidence>
<gene>
    <name evidence="11" type="ORF">DCAF_LOCUS1418</name>
</gene>
<evidence type="ECO:0000256" key="5">
    <source>
        <dbReference type="ARBA" id="ARBA00022842"/>
    </source>
</evidence>
<dbReference type="HAMAP" id="MF_01129">
    <property type="entry name" value="PPase_energized_pump"/>
    <property type="match status" value="1"/>
</dbReference>
<sequence length="850" mass="90648">MTIWRAAIGKLTWQNMPSAYRPGSGGDLPQGSEDIHFPVVRRVNSSHKMMTGDDVETGSLGPFQERPRTFPNMRSKSYNPLIFRVLKRINVRVLFILLLLGFGVVFYIGASTSPIIVFVFTVCILSFLFSIYLTKWVLAKDEGPPEMIQISDAIRDGAEGFFRTQYSTISKMALLLALLIFCIYFFRSTTPQQEASGLGRSTSAYITVAAFLLGALCSGIAGYVGMWVSVRANVRVSSAARRSAREALQIAVRAGGFSAIVVVGMAVIGIAILYATFYVWLDVDSPGSMKVTDLPLLLVGYGFGASFVALFAQLGGGIYTKAADVGADLVGKVEQGIPEDDPRNPAVIADLVGDNVGDCAARGADLFESIAAEIISAMILGGTMAQRCKIEDPSGFILFPLVVHSFDLVISSVGILSIRSTRDSSAKSPIEDPMAILQKGYSVTIFLAVLTFFASTYWMLYTEQAPAAWVHFALCGLVGIITAYVFVWITKYYTDYKHGPVRSLALASSTGHGTNIIAGVSLGLEATALPVLVISVSIVSAFWLGQTSGLVDEAGNATGGLFGTAVATMGMLSTAAYVLTMDMFGPIADNAGGIVEMSQQPESVREITDVLDAVGNTTKATTKGFAIGSAALASFLLFSAYMDEVATFAREPFTQVDIAIPEVFVGGLLGSMLIFLFSAWACSAVGRTAQEVVKEVRRQFIERPGIMEYKEKPDYGRCVAIVASASLREMIKPGALAIISPMAVGILFRFLGHYTGQSLLGAKVVASMLMFATVCGILMALFLNTAGGAWDNAKKYIETGALGGKGSDCHKAAVTGDTVGDPFKDTAGPSLHVLIKMLATITLVMAPVFL</sequence>
<feature type="transmembrane region" description="Helical" evidence="10">
    <location>
        <begin position="734"/>
        <end position="752"/>
    </location>
</feature>
<dbReference type="InterPro" id="IPR004131">
    <property type="entry name" value="PPase-energised_H-pump"/>
</dbReference>
<keyword evidence="3" id="KW-0813">Transport</keyword>
<feature type="transmembrane region" description="Helical" evidence="10">
    <location>
        <begin position="206"/>
        <end position="230"/>
    </location>
</feature>
<evidence type="ECO:0000256" key="3">
    <source>
        <dbReference type="ARBA" id="ARBA00022448"/>
    </source>
</evidence>
<protein>
    <recommendedName>
        <fullName evidence="2">H(+)-exporting diphosphatase</fullName>
        <ecNumber evidence="2">7.1.3.1</ecNumber>
    </recommendedName>
</protein>
<dbReference type="GO" id="GO:0012505">
    <property type="term" value="C:endomembrane system"/>
    <property type="evidence" value="ECO:0007669"/>
    <property type="project" value="UniProtKB-SubCell"/>
</dbReference>
<evidence type="ECO:0000256" key="6">
    <source>
        <dbReference type="ARBA" id="ARBA00022967"/>
    </source>
</evidence>
<dbReference type="EMBL" id="CAWUPB010000131">
    <property type="protein sequence ID" value="CAK7323788.1"/>
    <property type="molecule type" value="Genomic_DNA"/>
</dbReference>
<dbReference type="EC" id="7.1.3.1" evidence="2"/>
<keyword evidence="12" id="KW-1185">Reference proteome</keyword>
<proteinExistence type="inferred from homology"/>
<dbReference type="Proteomes" id="UP001314170">
    <property type="component" value="Unassembled WGS sequence"/>
</dbReference>
<dbReference type="NCBIfam" id="NF001960">
    <property type="entry name" value="PRK00733.3-5"/>
    <property type="match status" value="1"/>
</dbReference>
<dbReference type="NCBIfam" id="TIGR01104">
    <property type="entry name" value="V_PPase"/>
    <property type="match status" value="1"/>
</dbReference>
<feature type="transmembrane region" description="Helical" evidence="10">
    <location>
        <begin position="250"/>
        <end position="274"/>
    </location>
</feature>